<dbReference type="Proteomes" id="UP000683925">
    <property type="component" value="Unassembled WGS sequence"/>
</dbReference>
<dbReference type="OrthoDB" id="10545572at2759"/>
<proteinExistence type="predicted"/>
<sequence>MKSLARVIIKRISKALFYTKNPTKVRIQLNGHMKNYWESSNCINKRISSFQLFSEKQQISDSYQTVELDSPDIPDQFQIIDRDTFVKKQALESFRITDTISLIPFEKTITCKQMYFFIDENIELQFDISPFFILITIKSHSRRRWHSRFLFKNHCIPNSTSPYGAESQENSPGLYPTQKLLSAAFPEYIIPSFPYYDIYDNDILMKEQNNVVKVLNVFLQIYNKKPIVKTISLSLFFLNENNSKQFQQKFYKQNNSEVKEYQGYLNGEQGNYNVIQKYLEQFAEFTYKGQQSLGYSMQMIQQLCNLFHHIMKLKNLENHYV</sequence>
<dbReference type="AlphaFoldDB" id="A0A8S1YM92"/>
<keyword evidence="2" id="KW-1185">Reference proteome</keyword>
<reference evidence="1" key="1">
    <citation type="submission" date="2021-01" db="EMBL/GenBank/DDBJ databases">
        <authorList>
            <consortium name="Genoscope - CEA"/>
            <person name="William W."/>
        </authorList>
    </citation>
    <scope>NUCLEOTIDE SEQUENCE</scope>
</reference>
<comment type="caution">
    <text evidence="1">The sequence shown here is derived from an EMBL/GenBank/DDBJ whole genome shotgun (WGS) entry which is preliminary data.</text>
</comment>
<dbReference type="EMBL" id="CAJJDP010000160">
    <property type="protein sequence ID" value="CAD8212512.1"/>
    <property type="molecule type" value="Genomic_DNA"/>
</dbReference>
<organism evidence="1 2">
    <name type="scientific">Paramecium octaurelia</name>
    <dbReference type="NCBI Taxonomy" id="43137"/>
    <lineage>
        <taxon>Eukaryota</taxon>
        <taxon>Sar</taxon>
        <taxon>Alveolata</taxon>
        <taxon>Ciliophora</taxon>
        <taxon>Intramacronucleata</taxon>
        <taxon>Oligohymenophorea</taxon>
        <taxon>Peniculida</taxon>
        <taxon>Parameciidae</taxon>
        <taxon>Paramecium</taxon>
    </lineage>
</organism>
<name>A0A8S1YM92_PAROT</name>
<gene>
    <name evidence="1" type="ORF">POCTA_138.1.T1580041</name>
</gene>
<evidence type="ECO:0000313" key="2">
    <source>
        <dbReference type="Proteomes" id="UP000683925"/>
    </source>
</evidence>
<accession>A0A8S1YM92</accession>
<protein>
    <submittedName>
        <fullName evidence="1">Uncharacterized protein</fullName>
    </submittedName>
</protein>
<evidence type="ECO:0000313" key="1">
    <source>
        <dbReference type="EMBL" id="CAD8212512.1"/>
    </source>
</evidence>